<evidence type="ECO:0000313" key="1">
    <source>
        <dbReference type="EMBL" id="KAJ8539958.1"/>
    </source>
</evidence>
<comment type="caution">
    <text evidence="1">The sequence shown here is derived from an EMBL/GenBank/DDBJ whole genome shotgun (WGS) entry which is preliminary data.</text>
</comment>
<name>A0A9Q1LN03_9SOLA</name>
<dbReference type="AlphaFoldDB" id="A0A9Q1LN03"/>
<proteinExistence type="predicted"/>
<dbReference type="EMBL" id="JAJAGQ010000016">
    <property type="protein sequence ID" value="KAJ8539958.1"/>
    <property type="molecule type" value="Genomic_DNA"/>
</dbReference>
<gene>
    <name evidence="1" type="ORF">K7X08_026347</name>
</gene>
<accession>A0A9Q1LN03</accession>
<reference evidence="2" key="1">
    <citation type="journal article" date="2023" name="Proc. Natl. Acad. Sci. U.S.A.">
        <title>Genomic and structural basis for evolution of tropane alkaloid biosynthesis.</title>
        <authorList>
            <person name="Wanga Y.-J."/>
            <person name="Taina T."/>
            <person name="Yua J.-Y."/>
            <person name="Lia J."/>
            <person name="Xua B."/>
            <person name="Chenc J."/>
            <person name="D'Auriad J.C."/>
            <person name="Huanga J.-P."/>
            <person name="Huanga S.-X."/>
        </authorList>
    </citation>
    <scope>NUCLEOTIDE SEQUENCE [LARGE SCALE GENOMIC DNA]</scope>
    <source>
        <strain evidence="2">cv. KIB-2019</strain>
    </source>
</reference>
<evidence type="ECO:0000313" key="2">
    <source>
        <dbReference type="Proteomes" id="UP001152561"/>
    </source>
</evidence>
<dbReference type="Proteomes" id="UP001152561">
    <property type="component" value="Unassembled WGS sequence"/>
</dbReference>
<dbReference type="OrthoDB" id="417037at2759"/>
<organism evidence="1 2">
    <name type="scientific">Anisodus acutangulus</name>
    <dbReference type="NCBI Taxonomy" id="402998"/>
    <lineage>
        <taxon>Eukaryota</taxon>
        <taxon>Viridiplantae</taxon>
        <taxon>Streptophyta</taxon>
        <taxon>Embryophyta</taxon>
        <taxon>Tracheophyta</taxon>
        <taxon>Spermatophyta</taxon>
        <taxon>Magnoliopsida</taxon>
        <taxon>eudicotyledons</taxon>
        <taxon>Gunneridae</taxon>
        <taxon>Pentapetalae</taxon>
        <taxon>asterids</taxon>
        <taxon>lamiids</taxon>
        <taxon>Solanales</taxon>
        <taxon>Solanaceae</taxon>
        <taxon>Solanoideae</taxon>
        <taxon>Hyoscyameae</taxon>
        <taxon>Anisodus</taxon>
    </lineage>
</organism>
<keyword evidence="2" id="KW-1185">Reference proteome</keyword>
<sequence length="125" mass="13588">MSSAVKLESVICDSGEQPDYTSVNGQVESSKRLNVVRKILDGFRKQAEWSAIKTSIGAVRRVASGRYSKSNRAVDMEEKREHGSGRKSGPLLSGTAYCLSSCCMIMLNKVVLSSYSFNAGVSLML</sequence>
<protein>
    <submittedName>
        <fullName evidence="1">Uncharacterized protein</fullName>
    </submittedName>
</protein>